<evidence type="ECO:0000256" key="2">
    <source>
        <dbReference type="SAM" id="Phobius"/>
    </source>
</evidence>
<feature type="transmembrane region" description="Helical" evidence="2">
    <location>
        <begin position="224"/>
        <end position="241"/>
    </location>
</feature>
<organism evidence="3 4">
    <name type="scientific">Paenibacillus sambharensis</name>
    <dbReference type="NCBI Taxonomy" id="1803190"/>
    <lineage>
        <taxon>Bacteria</taxon>
        <taxon>Bacillati</taxon>
        <taxon>Bacillota</taxon>
        <taxon>Bacilli</taxon>
        <taxon>Bacillales</taxon>
        <taxon>Paenibacillaceae</taxon>
        <taxon>Paenibacillus</taxon>
    </lineage>
</organism>
<feature type="region of interest" description="Disordered" evidence="1">
    <location>
        <begin position="1126"/>
        <end position="1145"/>
    </location>
</feature>
<keyword evidence="2" id="KW-0812">Transmembrane</keyword>
<keyword evidence="2" id="KW-0472">Membrane</keyword>
<feature type="transmembrane region" description="Helical" evidence="2">
    <location>
        <begin position="435"/>
        <end position="456"/>
    </location>
</feature>
<keyword evidence="2" id="KW-1133">Transmembrane helix</keyword>
<feature type="transmembrane region" description="Helical" evidence="2">
    <location>
        <begin position="361"/>
        <end position="388"/>
    </location>
</feature>
<gene>
    <name evidence="3" type="ORF">DNH61_17410</name>
</gene>
<keyword evidence="4" id="KW-1185">Reference proteome</keyword>
<evidence type="ECO:0000313" key="3">
    <source>
        <dbReference type="EMBL" id="PZD94726.1"/>
    </source>
</evidence>
<proteinExistence type="predicted"/>
<feature type="transmembrane region" description="Helical" evidence="2">
    <location>
        <begin position="100"/>
        <end position="121"/>
    </location>
</feature>
<feature type="transmembrane region" description="Helical" evidence="2">
    <location>
        <begin position="1458"/>
        <end position="1477"/>
    </location>
</feature>
<dbReference type="OrthoDB" id="2348595at2"/>
<dbReference type="RefSeq" id="WP_111147947.1">
    <property type="nucleotide sequence ID" value="NZ_QKRB01000051.1"/>
</dbReference>
<evidence type="ECO:0000313" key="4">
    <source>
        <dbReference type="Proteomes" id="UP000249522"/>
    </source>
</evidence>
<feature type="transmembrane region" description="Helical" evidence="2">
    <location>
        <begin position="21"/>
        <end position="39"/>
    </location>
</feature>
<accession>A0A2W1L633</accession>
<dbReference type="EMBL" id="QKRB01000051">
    <property type="protein sequence ID" value="PZD94726.1"/>
    <property type="molecule type" value="Genomic_DNA"/>
</dbReference>
<evidence type="ECO:0000256" key="1">
    <source>
        <dbReference type="SAM" id="MobiDB-lite"/>
    </source>
</evidence>
<feature type="transmembrane region" description="Helical" evidence="2">
    <location>
        <begin position="408"/>
        <end position="428"/>
    </location>
</feature>
<comment type="caution">
    <text evidence="3">The sequence shown here is derived from an EMBL/GenBank/DDBJ whole genome shotgun (WGS) entry which is preliminary data.</text>
</comment>
<dbReference type="Proteomes" id="UP000249522">
    <property type="component" value="Unassembled WGS sequence"/>
</dbReference>
<feature type="transmembrane region" description="Helical" evidence="2">
    <location>
        <begin position="335"/>
        <end position="354"/>
    </location>
</feature>
<sequence length="1489" mass="170869">MKRAVLKQKLTAAAYTYRYDMVALTILTLLIAAYMAPVLGPGHVVFSDLAFGFSSDRYMEEIYGAWNERWSTATLFNVPRLLFILPFYLLSQAFGASGPVLLKSFILTLVLVSAYSMYLFTKRLVSIYFSRHFHFITIIALITGSLFYALNPWVIVRIQHIYLLCGYSLFPLVLMFFFNSFDPKFQAQLIPNYKLHRARLYQRNIFDLIALSLVFTISAAAIHYFFFGLFYLGVIGVLIMAKTLFTHRRQSWKKKLQILKHFAVRAAAFGVFFAMHSFFWLSMYGGSILMGAQASQHNINVVDTLSLFSRNSSISNVLYFMSYWWPMFSLESIPVTFYIGGGVLLIVMLYAVIFGAYRNPILLFFTLLALLFIILATGVTLSWFADIFVVIVTKTPVIGSVFRDPNKFIGLLAVNFSVLLTFGIVYFYHHLRHSFLHRITKVGALILVLVSMWLYLEPMHTHYINGFYKPVAVPQAYKDAGEHMLDKDNFSSKILYLPIADNMTQSNTGVATPFWNQNPDKTGGYVKATGDIQVYSSQKNTIFHHEGNAMSITYYMNYLHELLDKGMTQKLAPLLSVFGVNELAYHDEYEGQEERQDFHLQMLNSQEGLIPHYNNQIFSLFALDPSLRLPYLAEVPKKVFTPYGYSRMVSYQSFPGFHFRNEGVIFTSLDEESHISQANEGDYIEANRFLDLWLSELPSSYYLLPFEAIDEANAFLKWSKTLVKNSEWTWFLSSQGIKNFTYDHDYGAGMGVTFASQKLDVLPYKLKEIQGELVADFDSMLRMDNFFKADNPELFEVTANPRTELNNIPMLHGEVVKSDPDNIWQVAKSGVLDAKPNNPYQFKLVISGRGTNKLHLKVRFYNEKMEEIGVSYVVAPSEQTDFDTIQFFGEYVSPADTRYMRMDLLAFQRPEQKSYWWIHDIQILDLEAFRKPNEFTMTRSFDKPAAASVYIRPFFSHKGGKLKITFPDGSQTVDTYDASISQFAWIDLGEHTFAAGDNAITVENVEGFNAVNLLAIVPTEELEELQAPVTRAIDKSKLFFTLEAENDFSYTGNIQSERVFPKLSLGRGISSQSGKLERHVDIVKSGIYSFVLRVSGTAEHQGELKVHIRNNDTGEVTERLIRMEQLSKPEQSAGQPSEPDIMIDTAPEKDGFQKVYREADGYYEELQDVQIRGLPLLRGSYTISFGFDSKVPSLSMLDDLHRFDPNDIKLPDFVPDQLQESCSQYDFIDSSMYQYQMEGSKLRIDYDSTYSCDWYSYASGKIPVHELDEYLLSVEARSVNAAARHMKMLFLNDEQEIVDTVYIDEVEEKDKHRWNRYEQLIRVPEGATRMQFHVWARGDKTEDGFLEMKNFSIVPYKDLIMLDQAIAFEGTDYETFFPAELETKQVTFSRTDTMKRTFTLDNPEQDRVLLNYMESPGALWELSFGGKQRGTMTVNGVSAGFIVSSDGEGRLEIVLRKLYYAGLIIFLVGMFVSFQAYRRVGRVNRWFRL</sequence>
<dbReference type="Gene3D" id="2.60.120.260">
    <property type="entry name" value="Galactose-binding domain-like"/>
    <property type="match status" value="1"/>
</dbReference>
<name>A0A2W1L633_9BACL</name>
<feature type="transmembrane region" description="Helical" evidence="2">
    <location>
        <begin position="262"/>
        <end position="281"/>
    </location>
</feature>
<feature type="transmembrane region" description="Helical" evidence="2">
    <location>
        <begin position="200"/>
        <end position="218"/>
    </location>
</feature>
<feature type="transmembrane region" description="Helical" evidence="2">
    <location>
        <begin position="133"/>
        <end position="155"/>
    </location>
</feature>
<reference evidence="3 4" key="1">
    <citation type="submission" date="2018-06" db="EMBL/GenBank/DDBJ databases">
        <title>Paenibacillus imtechensis sp. nov.</title>
        <authorList>
            <person name="Pinnaka A.K."/>
            <person name="Singh H."/>
            <person name="Kaur M."/>
        </authorList>
    </citation>
    <scope>NUCLEOTIDE SEQUENCE [LARGE SCALE GENOMIC DNA]</scope>
    <source>
        <strain evidence="3 4">SMB1</strain>
    </source>
</reference>
<feature type="transmembrane region" description="Helical" evidence="2">
    <location>
        <begin position="161"/>
        <end position="179"/>
    </location>
</feature>
<protein>
    <submittedName>
        <fullName evidence="3">Uncharacterized protein</fullName>
    </submittedName>
</protein>